<feature type="domain" description="FAD-dependent urate hydroxylase HpyO/Asp monooxygenase CreE-like FAD/NAD(P)-binding" evidence="2">
    <location>
        <begin position="35"/>
        <end position="182"/>
    </location>
</feature>
<dbReference type="InterPro" id="IPR038732">
    <property type="entry name" value="HpyO/CreE_NAD-binding"/>
</dbReference>
<name>A0A3S9B6R7_9HYPH</name>
<dbReference type="SUPFAM" id="SSF51905">
    <property type="entry name" value="FAD/NAD(P)-binding domain"/>
    <property type="match status" value="2"/>
</dbReference>
<dbReference type="EMBL" id="CP032509">
    <property type="protein sequence ID" value="AZN72607.1"/>
    <property type="molecule type" value="Genomic_DNA"/>
</dbReference>
<evidence type="ECO:0000313" key="4">
    <source>
        <dbReference type="Proteomes" id="UP000268192"/>
    </source>
</evidence>
<dbReference type="Gene3D" id="3.50.50.60">
    <property type="entry name" value="FAD/NAD(P)-binding domain"/>
    <property type="match status" value="1"/>
</dbReference>
<evidence type="ECO:0000313" key="3">
    <source>
        <dbReference type="EMBL" id="AZN72607.1"/>
    </source>
</evidence>
<gene>
    <name evidence="3" type="ORF">D5400_16210</name>
</gene>
<sequence length="477" mass="51449">MWTIRPRRSATPSKAASMSAAELAVSARLQQISVIIIGGGASGVLMAAHLLRSQSASFRLTLVERSEAIAEGVAYSTDLPEHVLNVSVKGMSALADDRSHFERWLGAFSNNKINPASYVARSLYGLYLADLLSHLRAIDDGKRFHTVTDEALDVTETPTGVEVHLGNGTSLIGHIAILATGHEARAAQTSAGSSAAGDAQLPILIVGTGLSMVDTFLAAARRKNHPPVIAISRHGLLPHAHTTAPPIAIDAADIPFGTKLSFLMRWLRVLIAELADQGIDWRSVIDGMRPHCQDIWRSWTPETKRRFLRHARPWWSIHRHRLAPPIHERLTKAVSNGHLAVQAATIVDVADSDGALAVTLRGRKTGEETLLKVARIEDCTGLHFDVTQSRQALLQNLVSRGAVRGDPLAIGLDVTERCAAIDLDGKPSKRLFAIGPITRGTFLEIEGIPNIRDQCAAVAATLSARFAKVEHSTTAES</sequence>
<dbReference type="KEGG" id="abaw:D5400_16210"/>
<keyword evidence="1" id="KW-1133">Transmembrane helix</keyword>
<dbReference type="AlphaFoldDB" id="A0A3S9B6R7"/>
<dbReference type="Pfam" id="PF13454">
    <property type="entry name" value="NAD_binding_9"/>
    <property type="match status" value="1"/>
</dbReference>
<keyword evidence="4" id="KW-1185">Reference proteome</keyword>
<dbReference type="InterPro" id="IPR036188">
    <property type="entry name" value="FAD/NAD-bd_sf"/>
</dbReference>
<feature type="transmembrane region" description="Helical" evidence="1">
    <location>
        <begin position="32"/>
        <end position="51"/>
    </location>
</feature>
<dbReference type="PANTHER" id="PTHR40254:SF1">
    <property type="entry name" value="BLR0577 PROTEIN"/>
    <property type="match status" value="1"/>
</dbReference>
<protein>
    <submittedName>
        <fullName evidence="3">FAD-dependent oxidoreductase</fullName>
    </submittedName>
</protein>
<keyword evidence="1" id="KW-0812">Transmembrane</keyword>
<evidence type="ECO:0000259" key="2">
    <source>
        <dbReference type="Pfam" id="PF13454"/>
    </source>
</evidence>
<dbReference type="OrthoDB" id="101972at2"/>
<reference evidence="3 4" key="1">
    <citation type="submission" date="2018-09" db="EMBL/GenBank/DDBJ databases">
        <title>Marinorhizobium profundi gen. nov., sp. nov., isolated from a deep-sea sediment sample from the New Britain Trench and proposal of Marinorhizobiaceae fam. nov. in the order Rhizobiales of the class Alphaproteobacteria.</title>
        <authorList>
            <person name="Cao J."/>
        </authorList>
    </citation>
    <scope>NUCLEOTIDE SEQUENCE [LARGE SCALE GENOMIC DNA]</scope>
    <source>
        <strain evidence="3 4">WS11</strain>
    </source>
</reference>
<accession>A0A3S9B6R7</accession>
<keyword evidence="1" id="KW-0472">Membrane</keyword>
<proteinExistence type="predicted"/>
<evidence type="ECO:0000256" key="1">
    <source>
        <dbReference type="SAM" id="Phobius"/>
    </source>
</evidence>
<dbReference type="InterPro" id="IPR052189">
    <property type="entry name" value="L-asp_N-monooxygenase_NS-form"/>
</dbReference>
<dbReference type="PANTHER" id="PTHR40254">
    <property type="entry name" value="BLR0577 PROTEIN"/>
    <property type="match status" value="1"/>
</dbReference>
<organism evidence="3 4">
    <name type="scientific">Georhizobium profundi</name>
    <dbReference type="NCBI Taxonomy" id="2341112"/>
    <lineage>
        <taxon>Bacteria</taxon>
        <taxon>Pseudomonadati</taxon>
        <taxon>Pseudomonadota</taxon>
        <taxon>Alphaproteobacteria</taxon>
        <taxon>Hyphomicrobiales</taxon>
        <taxon>Rhizobiaceae</taxon>
        <taxon>Georhizobium</taxon>
    </lineage>
</organism>
<dbReference type="Proteomes" id="UP000268192">
    <property type="component" value="Chromosome"/>
</dbReference>